<dbReference type="Proteomes" id="UP001222027">
    <property type="component" value="Unassembled WGS sequence"/>
</dbReference>
<comment type="caution">
    <text evidence="1">The sequence shown here is derived from an EMBL/GenBank/DDBJ whole genome shotgun (WGS) entry which is preliminary data.</text>
</comment>
<dbReference type="AlphaFoldDB" id="A0AAV8QM45"/>
<dbReference type="PANTHER" id="PTHR11362:SF143">
    <property type="entry name" value="PROTEIN HEADING DATE 3A-LIKE"/>
    <property type="match status" value="1"/>
</dbReference>
<protein>
    <recommendedName>
        <fullName evidence="3">FT-like protein</fullName>
    </recommendedName>
</protein>
<evidence type="ECO:0008006" key="3">
    <source>
        <dbReference type="Google" id="ProtNLM"/>
    </source>
</evidence>
<dbReference type="InterPro" id="IPR035810">
    <property type="entry name" value="PEBP_euk"/>
</dbReference>
<dbReference type="InterPro" id="IPR036610">
    <property type="entry name" value="PEBP-like_sf"/>
</dbReference>
<accession>A0AAV8QM45</accession>
<dbReference type="SUPFAM" id="SSF49777">
    <property type="entry name" value="PEBP-like"/>
    <property type="match status" value="1"/>
</dbReference>
<dbReference type="Gene3D" id="3.90.280.10">
    <property type="entry name" value="PEBP-like"/>
    <property type="match status" value="1"/>
</dbReference>
<evidence type="ECO:0000313" key="2">
    <source>
        <dbReference type="Proteomes" id="UP001222027"/>
    </source>
</evidence>
<reference evidence="1 2" key="1">
    <citation type="submission" date="2022-12" db="EMBL/GenBank/DDBJ databases">
        <title>Chromosome-scale assembly of the Ensete ventricosum genome.</title>
        <authorList>
            <person name="Dussert Y."/>
            <person name="Stocks J."/>
            <person name="Wendawek A."/>
            <person name="Woldeyes F."/>
            <person name="Nichols R.A."/>
            <person name="Borrell J.S."/>
        </authorList>
    </citation>
    <scope>NUCLEOTIDE SEQUENCE [LARGE SCALE GENOMIC DNA]</scope>
    <source>
        <strain evidence="2">cv. Maze</strain>
        <tissue evidence="1">Seeds</tissue>
    </source>
</reference>
<keyword evidence="2" id="KW-1185">Reference proteome</keyword>
<dbReference type="PANTHER" id="PTHR11362">
    <property type="entry name" value="PHOSPHATIDYLETHANOLAMINE-BINDING PROTEIN"/>
    <property type="match status" value="1"/>
</dbReference>
<proteinExistence type="predicted"/>
<evidence type="ECO:0000313" key="1">
    <source>
        <dbReference type="EMBL" id="KAJ8479681.1"/>
    </source>
</evidence>
<name>A0AAV8QM45_ENSVE</name>
<dbReference type="CDD" id="cd00866">
    <property type="entry name" value="PEBP_euk"/>
    <property type="match status" value="1"/>
</dbReference>
<organism evidence="1 2">
    <name type="scientific">Ensete ventricosum</name>
    <name type="common">Abyssinian banana</name>
    <name type="synonym">Musa ensete</name>
    <dbReference type="NCBI Taxonomy" id="4639"/>
    <lineage>
        <taxon>Eukaryota</taxon>
        <taxon>Viridiplantae</taxon>
        <taxon>Streptophyta</taxon>
        <taxon>Embryophyta</taxon>
        <taxon>Tracheophyta</taxon>
        <taxon>Spermatophyta</taxon>
        <taxon>Magnoliopsida</taxon>
        <taxon>Liliopsida</taxon>
        <taxon>Zingiberales</taxon>
        <taxon>Musaceae</taxon>
        <taxon>Ensete</taxon>
    </lineage>
</organism>
<sequence length="163" mass="17925">MQREVTNVLDPFTRSVPLRVTYNSREVTNGCEFKPSAVVEQPRIEVGGTDLRIFYTLIMVDPDAPSPSEPTLGEYLLVTDIPATTEASFGKIWSTRGDQSRDSPIRGGAVPAAEAAGNDVCSPGWRHNFNTRDFADLYNLGPPVAPLYFNCQRESGSGSRRMI</sequence>
<dbReference type="EMBL" id="JAQQAF010000006">
    <property type="protein sequence ID" value="KAJ8479681.1"/>
    <property type="molecule type" value="Genomic_DNA"/>
</dbReference>
<gene>
    <name evidence="1" type="ORF">OPV22_023408</name>
</gene>